<comment type="caution">
    <text evidence="12">The sequence shown here is derived from an EMBL/GenBank/DDBJ whole genome shotgun (WGS) entry which is preliminary data.</text>
</comment>
<dbReference type="UniPathway" id="UPA00122">
    <property type="reaction ID" value="UER00961"/>
</dbReference>
<dbReference type="InterPro" id="IPR050812">
    <property type="entry name" value="Preph/Arog_dehydrog"/>
</dbReference>
<dbReference type="GO" id="GO:0004665">
    <property type="term" value="F:prephenate dehydrogenase (NADP+) activity"/>
    <property type="evidence" value="ECO:0007669"/>
    <property type="project" value="InterPro"/>
</dbReference>
<evidence type="ECO:0000313" key="12">
    <source>
        <dbReference type="EMBL" id="PRI10600.1"/>
    </source>
</evidence>
<evidence type="ECO:0000313" key="13">
    <source>
        <dbReference type="Proteomes" id="UP000238650"/>
    </source>
</evidence>
<dbReference type="InterPro" id="IPR003099">
    <property type="entry name" value="Prephen_DH"/>
</dbReference>
<dbReference type="InterPro" id="IPR046826">
    <property type="entry name" value="PDH_N"/>
</dbReference>
<evidence type="ECO:0000256" key="4">
    <source>
        <dbReference type="ARBA" id="ARBA00016891"/>
    </source>
</evidence>
<comment type="pathway">
    <text evidence="1">Amino-acid biosynthesis; L-tyrosine biosynthesis; (4-hydroxyphenyl)pyruvate from prephenate (NAD(+) route): step 1/1.</text>
</comment>
<dbReference type="InterPro" id="IPR045865">
    <property type="entry name" value="ACT-like_dom_sf"/>
</dbReference>
<dbReference type="InterPro" id="IPR008927">
    <property type="entry name" value="6-PGluconate_DH-like_C_sf"/>
</dbReference>
<dbReference type="EMBL" id="MWZD01000018">
    <property type="protein sequence ID" value="PRI10600.1"/>
    <property type="molecule type" value="Genomic_DNA"/>
</dbReference>
<proteinExistence type="inferred from homology"/>
<dbReference type="PANTHER" id="PTHR21363:SF0">
    <property type="entry name" value="PREPHENATE DEHYDROGENASE [NADP(+)]"/>
    <property type="match status" value="1"/>
</dbReference>
<evidence type="ECO:0000256" key="2">
    <source>
        <dbReference type="ARBA" id="ARBA00007964"/>
    </source>
</evidence>
<dbReference type="PANTHER" id="PTHR21363">
    <property type="entry name" value="PREPHENATE DEHYDROGENASE"/>
    <property type="match status" value="1"/>
</dbReference>
<dbReference type="InterPro" id="IPR046825">
    <property type="entry name" value="PDH_C"/>
</dbReference>
<dbReference type="SUPFAM" id="SSF48179">
    <property type="entry name" value="6-phosphogluconate dehydrogenase C-terminal domain-like"/>
    <property type="match status" value="1"/>
</dbReference>
<dbReference type="InterPro" id="IPR036291">
    <property type="entry name" value="NAD(P)-bd_dom_sf"/>
</dbReference>
<evidence type="ECO:0000256" key="6">
    <source>
        <dbReference type="ARBA" id="ARBA00023002"/>
    </source>
</evidence>
<evidence type="ECO:0000256" key="3">
    <source>
        <dbReference type="ARBA" id="ARBA00012068"/>
    </source>
</evidence>
<accession>A0A2S9QLX9</accession>
<dbReference type="SUPFAM" id="SSF55021">
    <property type="entry name" value="ACT-like"/>
    <property type="match status" value="1"/>
</dbReference>
<dbReference type="GO" id="GO:0006571">
    <property type="term" value="P:tyrosine biosynthetic process"/>
    <property type="evidence" value="ECO:0007669"/>
    <property type="project" value="UniProtKB-UniPathway"/>
</dbReference>
<dbReference type="InterPro" id="IPR002912">
    <property type="entry name" value="ACT_dom"/>
</dbReference>
<evidence type="ECO:0000256" key="8">
    <source>
        <dbReference type="ARBA" id="ARBA00023141"/>
    </source>
</evidence>
<dbReference type="NCBIfam" id="NF005112">
    <property type="entry name" value="PRK06545.2-4"/>
    <property type="match status" value="1"/>
</dbReference>
<dbReference type="RefSeq" id="WP_105805949.1">
    <property type="nucleotide sequence ID" value="NZ_MWZD01000018.1"/>
</dbReference>
<dbReference type="Proteomes" id="UP000238650">
    <property type="component" value="Unassembled WGS sequence"/>
</dbReference>
<keyword evidence="8" id="KW-0028">Amino-acid biosynthesis</keyword>
<gene>
    <name evidence="12" type="ORF">B4915_11460</name>
</gene>
<dbReference type="PROSITE" id="PS51671">
    <property type="entry name" value="ACT"/>
    <property type="match status" value="1"/>
</dbReference>
<dbReference type="Pfam" id="PF02153">
    <property type="entry name" value="PDH_N"/>
    <property type="match status" value="1"/>
</dbReference>
<dbReference type="Gene3D" id="1.10.3660.10">
    <property type="entry name" value="6-phosphogluconate dehydrogenase C-terminal like domain"/>
    <property type="match status" value="1"/>
</dbReference>
<sequence length="380" mass="39831">MSDLKVTIPGVARSDEGGAGVLAARTRGSVHVIGSGLLGASVGLGLRARGVEVTLEDLSPTTVALAADYGAGRLRGADDPEPALVVVATPPDVTADVIERALAAYPSAVVTDVASVKLAPYLELRRRGVDLTHYVGSHPMAGRERGGAFMARADLFTARPWIICRDEATPAEALALVEAVALDLGGVLLEMTPEEHDRSVGLVSHLPQVVSSLLAARLVPAAEQAIELAGGGLRDTTRIAASDPELWVQILGANREPVVELLDAFAADLGAFAEALRDPARPGAKRRIADLLAAGNRGVSRIPGKHGSSERFATITVFVDDRPGELARLLTELGELGINMEDLRLEHSPGAQIGFAEIAVLPEVAERAVADLVERGWRTL</sequence>
<evidence type="ECO:0000259" key="11">
    <source>
        <dbReference type="PROSITE" id="PS51671"/>
    </source>
</evidence>
<dbReference type="Pfam" id="PF20463">
    <property type="entry name" value="PDH_C"/>
    <property type="match status" value="1"/>
</dbReference>
<organism evidence="12 13">
    <name type="scientific">Leucobacter massiliensis</name>
    <dbReference type="NCBI Taxonomy" id="1686285"/>
    <lineage>
        <taxon>Bacteria</taxon>
        <taxon>Bacillati</taxon>
        <taxon>Actinomycetota</taxon>
        <taxon>Actinomycetes</taxon>
        <taxon>Micrococcales</taxon>
        <taxon>Microbacteriaceae</taxon>
        <taxon>Leucobacter</taxon>
    </lineage>
</organism>
<dbReference type="GO" id="GO:0008977">
    <property type="term" value="F:prephenate dehydrogenase (NAD+) activity"/>
    <property type="evidence" value="ECO:0007669"/>
    <property type="project" value="UniProtKB-EC"/>
</dbReference>
<dbReference type="SUPFAM" id="SSF51735">
    <property type="entry name" value="NAD(P)-binding Rossmann-fold domains"/>
    <property type="match status" value="1"/>
</dbReference>
<evidence type="ECO:0000259" key="10">
    <source>
        <dbReference type="PROSITE" id="PS51176"/>
    </source>
</evidence>
<evidence type="ECO:0000256" key="7">
    <source>
        <dbReference type="ARBA" id="ARBA00023027"/>
    </source>
</evidence>
<dbReference type="Gene3D" id="3.40.50.720">
    <property type="entry name" value="NAD(P)-binding Rossmann-like Domain"/>
    <property type="match status" value="1"/>
</dbReference>
<keyword evidence="6" id="KW-0560">Oxidoreductase</keyword>
<dbReference type="CDD" id="cd02116">
    <property type="entry name" value="ACT"/>
    <property type="match status" value="1"/>
</dbReference>
<comment type="similarity">
    <text evidence="2">Belongs to the prephenate/arogenate dehydrogenase family.</text>
</comment>
<name>A0A2S9QLX9_9MICO</name>
<feature type="domain" description="ACT" evidence="11">
    <location>
        <begin position="314"/>
        <end position="380"/>
    </location>
</feature>
<keyword evidence="5" id="KW-0827">Tyrosine biosynthesis</keyword>
<dbReference type="GO" id="GO:0070403">
    <property type="term" value="F:NAD+ binding"/>
    <property type="evidence" value="ECO:0007669"/>
    <property type="project" value="InterPro"/>
</dbReference>
<dbReference type="NCBIfam" id="NF005111">
    <property type="entry name" value="PRK06545.2-3"/>
    <property type="match status" value="1"/>
</dbReference>
<reference evidence="12 13" key="1">
    <citation type="journal article" date="2017" name="New Microbes New Infect">
        <title>Genome sequence of 'Leucobacter massiliensis' sp. nov. isolated from human pharynx after travel to the 2014 Hajj.</title>
        <authorList>
            <person name="Leangapichart T."/>
            <person name="Gautret P."/>
            <person name="Nguyen T.T."/>
            <person name="Armstrong N."/>
            <person name="Rolain J.M."/>
        </authorList>
    </citation>
    <scope>NUCLEOTIDE SEQUENCE [LARGE SCALE GENOMIC DNA]</scope>
    <source>
        <strain evidence="12 13">122RC15</strain>
    </source>
</reference>
<keyword evidence="13" id="KW-1185">Reference proteome</keyword>
<dbReference type="AlphaFoldDB" id="A0A2S9QLX9"/>
<feature type="domain" description="Prephenate/arogenate dehydrogenase" evidence="10">
    <location>
        <begin position="28"/>
        <end position="310"/>
    </location>
</feature>
<dbReference type="OrthoDB" id="9802008at2"/>
<evidence type="ECO:0000256" key="1">
    <source>
        <dbReference type="ARBA" id="ARBA00005067"/>
    </source>
</evidence>
<evidence type="ECO:0000256" key="9">
    <source>
        <dbReference type="ARBA" id="ARBA00049260"/>
    </source>
</evidence>
<dbReference type="EC" id="1.3.1.12" evidence="3"/>
<keyword evidence="8" id="KW-0057">Aromatic amino acid biosynthesis</keyword>
<keyword evidence="7" id="KW-0520">NAD</keyword>
<evidence type="ECO:0000256" key="5">
    <source>
        <dbReference type="ARBA" id="ARBA00022498"/>
    </source>
</evidence>
<dbReference type="PROSITE" id="PS51176">
    <property type="entry name" value="PDH_ADH"/>
    <property type="match status" value="1"/>
</dbReference>
<comment type="catalytic activity">
    <reaction evidence="9">
        <text>prephenate + NAD(+) = 3-(4-hydroxyphenyl)pyruvate + CO2 + NADH</text>
        <dbReference type="Rhea" id="RHEA:13869"/>
        <dbReference type="ChEBI" id="CHEBI:16526"/>
        <dbReference type="ChEBI" id="CHEBI:29934"/>
        <dbReference type="ChEBI" id="CHEBI:36242"/>
        <dbReference type="ChEBI" id="CHEBI:57540"/>
        <dbReference type="ChEBI" id="CHEBI:57945"/>
        <dbReference type="EC" id="1.3.1.12"/>
    </reaction>
</comment>
<protein>
    <recommendedName>
        <fullName evidence="4">Prephenate dehydrogenase</fullName>
        <ecNumber evidence="3">1.3.1.12</ecNumber>
    </recommendedName>
</protein>